<proteinExistence type="predicted"/>
<evidence type="ECO:0000313" key="3">
    <source>
        <dbReference type="EMBL" id="GAA3024041.1"/>
    </source>
</evidence>
<dbReference type="Proteomes" id="UP001499930">
    <property type="component" value="Unassembled WGS sequence"/>
</dbReference>
<dbReference type="InterPro" id="IPR003346">
    <property type="entry name" value="Transposase_20"/>
</dbReference>
<name>A0ABN3YAB7_9ACTN</name>
<feature type="domain" description="Transposase IS116/IS110/IS902 C-terminal" evidence="2">
    <location>
        <begin position="6"/>
        <end position="38"/>
    </location>
</feature>
<gene>
    <name evidence="3" type="ORF">GCM10017559_56870</name>
</gene>
<reference evidence="3 4" key="1">
    <citation type="journal article" date="2019" name="Int. J. Syst. Evol. Microbiol.">
        <title>The Global Catalogue of Microorganisms (GCM) 10K type strain sequencing project: providing services to taxonomists for standard genome sequencing and annotation.</title>
        <authorList>
            <consortium name="The Broad Institute Genomics Platform"/>
            <consortium name="The Broad Institute Genome Sequencing Center for Infectious Disease"/>
            <person name="Wu L."/>
            <person name="Ma J."/>
        </authorList>
    </citation>
    <scope>NUCLEOTIDE SEQUENCE [LARGE SCALE GENOMIC DNA]</scope>
    <source>
        <strain evidence="3 4">JCM 3106</strain>
    </source>
</reference>
<dbReference type="Pfam" id="PF02371">
    <property type="entry name" value="Transposase_20"/>
    <property type="match status" value="1"/>
</dbReference>
<organism evidence="3 4">
    <name type="scientific">Streptosporangium longisporum</name>
    <dbReference type="NCBI Taxonomy" id="46187"/>
    <lineage>
        <taxon>Bacteria</taxon>
        <taxon>Bacillati</taxon>
        <taxon>Actinomycetota</taxon>
        <taxon>Actinomycetes</taxon>
        <taxon>Streptosporangiales</taxon>
        <taxon>Streptosporangiaceae</taxon>
        <taxon>Streptosporangium</taxon>
    </lineage>
</organism>
<comment type="caution">
    <text evidence="3">The sequence shown here is derived from an EMBL/GenBank/DDBJ whole genome shotgun (WGS) entry which is preliminary data.</text>
</comment>
<feature type="region of interest" description="Disordered" evidence="1">
    <location>
        <begin position="34"/>
        <end position="54"/>
    </location>
</feature>
<keyword evidence="4" id="KW-1185">Reference proteome</keyword>
<dbReference type="EMBL" id="BAAAWD010000015">
    <property type="protein sequence ID" value="GAA3024041.1"/>
    <property type="molecule type" value="Genomic_DNA"/>
</dbReference>
<evidence type="ECO:0000259" key="2">
    <source>
        <dbReference type="Pfam" id="PF02371"/>
    </source>
</evidence>
<protein>
    <recommendedName>
        <fullName evidence="2">Transposase IS116/IS110/IS902 C-terminal domain-containing protein</fullName>
    </recommendedName>
</protein>
<sequence>MVDSHVLAVRLFAEIGDDRTRFVDARALKAYAGAAPSPVPPEMGAALSEGSEGEPVPALEMDAVLESSRVRRTFSHASARLIIVAAYGRPAGEGREVTHAAH</sequence>
<evidence type="ECO:0000256" key="1">
    <source>
        <dbReference type="SAM" id="MobiDB-lite"/>
    </source>
</evidence>
<evidence type="ECO:0000313" key="4">
    <source>
        <dbReference type="Proteomes" id="UP001499930"/>
    </source>
</evidence>
<accession>A0ABN3YAB7</accession>